<name>A0A0F9IV97_9ZZZZ</name>
<organism evidence="1">
    <name type="scientific">marine sediment metagenome</name>
    <dbReference type="NCBI Taxonomy" id="412755"/>
    <lineage>
        <taxon>unclassified sequences</taxon>
        <taxon>metagenomes</taxon>
        <taxon>ecological metagenomes</taxon>
    </lineage>
</organism>
<dbReference type="AlphaFoldDB" id="A0A0F9IV97"/>
<dbReference type="EMBL" id="LAZR01019847">
    <property type="protein sequence ID" value="KKL91022.1"/>
    <property type="molecule type" value="Genomic_DNA"/>
</dbReference>
<evidence type="ECO:0000313" key="1">
    <source>
        <dbReference type="EMBL" id="KKL91022.1"/>
    </source>
</evidence>
<accession>A0A0F9IV97</accession>
<gene>
    <name evidence="1" type="ORF">LCGC14_1898860</name>
</gene>
<protein>
    <submittedName>
        <fullName evidence="1">Uncharacterized protein</fullName>
    </submittedName>
</protein>
<reference evidence="1" key="1">
    <citation type="journal article" date="2015" name="Nature">
        <title>Complex archaea that bridge the gap between prokaryotes and eukaryotes.</title>
        <authorList>
            <person name="Spang A."/>
            <person name="Saw J.H."/>
            <person name="Jorgensen S.L."/>
            <person name="Zaremba-Niedzwiedzka K."/>
            <person name="Martijn J."/>
            <person name="Lind A.E."/>
            <person name="van Eijk R."/>
            <person name="Schleper C."/>
            <person name="Guy L."/>
            <person name="Ettema T.J."/>
        </authorList>
    </citation>
    <scope>NUCLEOTIDE SEQUENCE</scope>
</reference>
<proteinExistence type="predicted"/>
<comment type="caution">
    <text evidence="1">The sequence shown here is derived from an EMBL/GenBank/DDBJ whole genome shotgun (WGS) entry which is preliminary data.</text>
</comment>
<sequence>MDSEEAALSAADGGAEFEWLGWGAFGVEPASTTVAAPPDQRFRWL</sequence>